<dbReference type="InterPro" id="IPR050065">
    <property type="entry name" value="GlmU-like"/>
</dbReference>
<evidence type="ECO:0000256" key="1">
    <source>
        <dbReference type="ARBA" id="ARBA00022679"/>
    </source>
</evidence>
<evidence type="ECO:0000313" key="4">
    <source>
        <dbReference type="EMBL" id="GLR18357.1"/>
    </source>
</evidence>
<comment type="caution">
    <text evidence="4">The sequence shown here is derived from an EMBL/GenBank/DDBJ whole genome shotgun (WGS) entry which is preliminary data.</text>
</comment>
<feature type="domain" description="Nucleotidyl transferase" evidence="3">
    <location>
        <begin position="7"/>
        <end position="225"/>
    </location>
</feature>
<evidence type="ECO:0000313" key="5">
    <source>
        <dbReference type="Proteomes" id="UP001156666"/>
    </source>
</evidence>
<dbReference type="SUPFAM" id="SSF53448">
    <property type="entry name" value="Nucleotide-diphospho-sugar transferases"/>
    <property type="match status" value="1"/>
</dbReference>
<sequence length="301" mass="33728">MKNKTLLVLAAGMGSRYGGLKQMDAFGPNGETIIDYSIYDAIDAGFNKIVFIVRAHFLSEFKEVFDGKFGDKVKLEYVTQELTNIPSGIDVHPEREKPWGTMHAVLVAAEEIKEPFCVINGDDYYGKDCFKIAAKFFEENENQDTYAVISYLLSNTLSEHGTVNRGVCNVSDEGSLIDIKECVKIGIEKDGTISYPENDGKIELAPETLVSMNLFAFYPSLFEHAGQLFTKFLQEHGKELKSEFYIPTALDTLIKNEIVDVKVLKSESVWFGVTYKEDKPVVIEKLNALIADGVYPENLWG</sequence>
<keyword evidence="2" id="KW-0548">Nucleotidyltransferase</keyword>
<organism evidence="4 5">
    <name type="scientific">Portibacter lacus</name>
    <dbReference type="NCBI Taxonomy" id="1099794"/>
    <lineage>
        <taxon>Bacteria</taxon>
        <taxon>Pseudomonadati</taxon>
        <taxon>Bacteroidota</taxon>
        <taxon>Saprospiria</taxon>
        <taxon>Saprospirales</taxon>
        <taxon>Haliscomenobacteraceae</taxon>
        <taxon>Portibacter</taxon>
    </lineage>
</organism>
<dbReference type="Proteomes" id="UP001156666">
    <property type="component" value="Unassembled WGS sequence"/>
</dbReference>
<proteinExistence type="predicted"/>
<evidence type="ECO:0000259" key="3">
    <source>
        <dbReference type="Pfam" id="PF00483"/>
    </source>
</evidence>
<dbReference type="Gene3D" id="3.90.550.10">
    <property type="entry name" value="Spore Coat Polysaccharide Biosynthesis Protein SpsA, Chain A"/>
    <property type="match status" value="1"/>
</dbReference>
<reference evidence="4" key="2">
    <citation type="submission" date="2023-01" db="EMBL/GenBank/DDBJ databases">
        <title>Draft genome sequence of Portibacter lacus strain NBRC 108769.</title>
        <authorList>
            <person name="Sun Q."/>
            <person name="Mori K."/>
        </authorList>
    </citation>
    <scope>NUCLEOTIDE SEQUENCE</scope>
    <source>
        <strain evidence="4">NBRC 108769</strain>
    </source>
</reference>
<dbReference type="GO" id="GO:0016779">
    <property type="term" value="F:nucleotidyltransferase activity"/>
    <property type="evidence" value="ECO:0007669"/>
    <property type="project" value="UniProtKB-KW"/>
</dbReference>
<dbReference type="Pfam" id="PF00483">
    <property type="entry name" value="NTP_transferase"/>
    <property type="match status" value="1"/>
</dbReference>
<dbReference type="PANTHER" id="PTHR43584:SF8">
    <property type="entry name" value="N-ACETYLMURAMATE ALPHA-1-PHOSPHATE URIDYLYLTRANSFERASE"/>
    <property type="match status" value="1"/>
</dbReference>
<dbReference type="InterPro" id="IPR005835">
    <property type="entry name" value="NTP_transferase_dom"/>
</dbReference>
<keyword evidence="1" id="KW-0808">Transferase</keyword>
<dbReference type="PANTHER" id="PTHR43584">
    <property type="entry name" value="NUCLEOTIDYL TRANSFERASE"/>
    <property type="match status" value="1"/>
</dbReference>
<protein>
    <submittedName>
        <fullName evidence="4">Nucleotidyltransferase</fullName>
    </submittedName>
</protein>
<dbReference type="InterPro" id="IPR029044">
    <property type="entry name" value="Nucleotide-diphossugar_trans"/>
</dbReference>
<evidence type="ECO:0000256" key="2">
    <source>
        <dbReference type="ARBA" id="ARBA00022695"/>
    </source>
</evidence>
<accession>A0AA37WFB2</accession>
<gene>
    <name evidence="4" type="ORF">GCM10007940_29730</name>
</gene>
<reference evidence="4" key="1">
    <citation type="journal article" date="2014" name="Int. J. Syst. Evol. Microbiol.">
        <title>Complete genome sequence of Corynebacterium casei LMG S-19264T (=DSM 44701T), isolated from a smear-ripened cheese.</title>
        <authorList>
            <consortium name="US DOE Joint Genome Institute (JGI-PGF)"/>
            <person name="Walter F."/>
            <person name="Albersmeier A."/>
            <person name="Kalinowski J."/>
            <person name="Ruckert C."/>
        </authorList>
    </citation>
    <scope>NUCLEOTIDE SEQUENCE</scope>
    <source>
        <strain evidence="4">NBRC 108769</strain>
    </source>
</reference>
<dbReference type="EMBL" id="BSOH01000020">
    <property type="protein sequence ID" value="GLR18357.1"/>
    <property type="molecule type" value="Genomic_DNA"/>
</dbReference>
<dbReference type="AlphaFoldDB" id="A0AA37WFB2"/>
<dbReference type="RefSeq" id="WP_235293722.1">
    <property type="nucleotide sequence ID" value="NZ_BSOH01000020.1"/>
</dbReference>
<keyword evidence="5" id="KW-1185">Reference proteome</keyword>
<name>A0AA37WFB2_9BACT</name>